<evidence type="ECO:0000259" key="2">
    <source>
        <dbReference type="PROSITE" id="PS50930"/>
    </source>
</evidence>
<feature type="transmembrane region" description="Helical" evidence="1">
    <location>
        <begin position="183"/>
        <end position="201"/>
    </location>
</feature>
<keyword evidence="1" id="KW-0812">Transmembrane</keyword>
<dbReference type="SMART" id="SM00850">
    <property type="entry name" value="LytTR"/>
    <property type="match status" value="1"/>
</dbReference>
<dbReference type="PANTHER" id="PTHR37299:SF4">
    <property type="entry name" value="TRANSCRIPTIONAL REGULATOR"/>
    <property type="match status" value="1"/>
</dbReference>
<dbReference type="InterPro" id="IPR046947">
    <property type="entry name" value="LytR-like"/>
</dbReference>
<keyword evidence="4" id="KW-1185">Reference proteome</keyword>
<organism evidence="3 4">
    <name type="scientific">Eisenbergiella porci</name>
    <dbReference type="NCBI Taxonomy" id="2652274"/>
    <lineage>
        <taxon>Bacteria</taxon>
        <taxon>Bacillati</taxon>
        <taxon>Bacillota</taxon>
        <taxon>Clostridia</taxon>
        <taxon>Lachnospirales</taxon>
        <taxon>Lachnospiraceae</taxon>
        <taxon>Eisenbergiella</taxon>
    </lineage>
</organism>
<dbReference type="PROSITE" id="PS50930">
    <property type="entry name" value="HTH_LYTTR"/>
    <property type="match status" value="1"/>
</dbReference>
<protein>
    <submittedName>
        <fullName evidence="3">LytTR family transcriptional regulator</fullName>
    </submittedName>
</protein>
<evidence type="ECO:0000313" key="3">
    <source>
        <dbReference type="EMBL" id="MSS91241.1"/>
    </source>
</evidence>
<gene>
    <name evidence="3" type="ORF">FYJ45_24295</name>
</gene>
<keyword evidence="1" id="KW-1133">Transmembrane helix</keyword>
<dbReference type="Proteomes" id="UP000436047">
    <property type="component" value="Unassembled WGS sequence"/>
</dbReference>
<keyword evidence="1" id="KW-0472">Membrane</keyword>
<dbReference type="PANTHER" id="PTHR37299">
    <property type="entry name" value="TRANSCRIPTIONAL REGULATOR-RELATED"/>
    <property type="match status" value="1"/>
</dbReference>
<dbReference type="GO" id="GO:0000156">
    <property type="term" value="F:phosphorelay response regulator activity"/>
    <property type="evidence" value="ECO:0007669"/>
    <property type="project" value="InterPro"/>
</dbReference>
<feature type="transmembrane region" description="Helical" evidence="1">
    <location>
        <begin position="254"/>
        <end position="272"/>
    </location>
</feature>
<evidence type="ECO:0000313" key="4">
    <source>
        <dbReference type="Proteomes" id="UP000436047"/>
    </source>
</evidence>
<feature type="transmembrane region" description="Helical" evidence="1">
    <location>
        <begin position="278"/>
        <end position="297"/>
    </location>
</feature>
<feature type="domain" description="HTH LytTR-type" evidence="2">
    <location>
        <begin position="35"/>
        <end position="119"/>
    </location>
</feature>
<dbReference type="InterPro" id="IPR007492">
    <property type="entry name" value="LytTR_DNA-bd_dom"/>
</dbReference>
<feature type="transmembrane region" description="Helical" evidence="1">
    <location>
        <begin position="221"/>
        <end position="242"/>
    </location>
</feature>
<dbReference type="GO" id="GO:0003677">
    <property type="term" value="F:DNA binding"/>
    <property type="evidence" value="ECO:0007669"/>
    <property type="project" value="InterPro"/>
</dbReference>
<name>A0A6N7W7K3_9FIRM</name>
<dbReference type="Gene3D" id="2.40.50.1020">
    <property type="entry name" value="LytTr DNA-binding domain"/>
    <property type="match status" value="1"/>
</dbReference>
<accession>A0A6N7W7K3</accession>
<dbReference type="AlphaFoldDB" id="A0A6N7W7K3"/>
<sequence>MGGTLCKIGSPLLSFLLCSLCTPLQPFTKTPAALYFKPEEVYYFEAVDRKCFACLEEEVFQVEQGIQAVAEKYSELGFIRISKSIVVNIYRVRKIKADVNMKMQLVLDNGEKVILNRSYKNDFLQLEPLLYGASMEGWNTWQTIVYWIITCISWGLVAAWVLRTGEKKYGLKLFEGSLKTVKLWQWALVAAGAALKIYASVMDWGGFKVYLEWKSYGTLLFIFQYIYYVFETLLFTLILVFAQLAFETWFKNREIPYGGIVMGLTWGLAHIFTKGSLLIGSEGVAIGLLFGSIYLPLNRNLKGTMVLLFLLFVL</sequence>
<dbReference type="EMBL" id="VUMI01000060">
    <property type="protein sequence ID" value="MSS91241.1"/>
    <property type="molecule type" value="Genomic_DNA"/>
</dbReference>
<feature type="transmembrane region" description="Helical" evidence="1">
    <location>
        <begin position="144"/>
        <end position="162"/>
    </location>
</feature>
<proteinExistence type="predicted"/>
<dbReference type="Pfam" id="PF04397">
    <property type="entry name" value="LytTR"/>
    <property type="match status" value="1"/>
</dbReference>
<comment type="caution">
    <text evidence="3">The sequence shown here is derived from an EMBL/GenBank/DDBJ whole genome shotgun (WGS) entry which is preliminary data.</text>
</comment>
<reference evidence="3 4" key="1">
    <citation type="submission" date="2019-08" db="EMBL/GenBank/DDBJ databases">
        <title>In-depth cultivation of the pig gut microbiome towards novel bacterial diversity and tailored functional studies.</title>
        <authorList>
            <person name="Wylensek D."/>
            <person name="Hitch T.C.A."/>
            <person name="Clavel T."/>
        </authorList>
    </citation>
    <scope>NUCLEOTIDE SEQUENCE [LARGE SCALE GENOMIC DNA]</scope>
    <source>
        <strain evidence="3 4">WCA-389-WT-23B</strain>
    </source>
</reference>
<evidence type="ECO:0000256" key="1">
    <source>
        <dbReference type="SAM" id="Phobius"/>
    </source>
</evidence>